<dbReference type="InterPro" id="IPR000601">
    <property type="entry name" value="PKD_dom"/>
</dbReference>
<reference evidence="3" key="1">
    <citation type="submission" date="2016-11" db="EMBL/GenBank/DDBJ databases">
        <authorList>
            <person name="Varghese N."/>
            <person name="Submissions S."/>
        </authorList>
    </citation>
    <scope>NUCLEOTIDE SEQUENCE [LARGE SCALE GENOMIC DNA]</scope>
    <source>
        <strain evidence="3">DSM 26134</strain>
    </source>
</reference>
<evidence type="ECO:0000313" key="3">
    <source>
        <dbReference type="Proteomes" id="UP000184474"/>
    </source>
</evidence>
<sequence length="261" mass="28375">MKRVIYSFALLSIVFASCEESDSGQPLKADFDIVIEGEAPNAQLSLVNNSTSATTYEWEFSEGTSIESSTAELPTGITVDKSGDLTITLTAIDGTKQDVLEKSVTIEGNSAIVEIIDLEFSQTEGDDVYGRSYSINEQAMYLDSDINESNGGAIDLIYYGDNSAFIYFETPDGEYSSLTVPNAKTTKINNSDSGFEVSVFDSMIDDAELSSLTVENDDEIIGSLDFPLVVTFETQEGKKGAIKLKAINSSRLLVDIKVQKY</sequence>
<evidence type="ECO:0000313" key="2">
    <source>
        <dbReference type="EMBL" id="SHJ44189.1"/>
    </source>
</evidence>
<dbReference type="STRING" id="156994.SAMN04488028_101129"/>
<accession>A0A1M6JBS9</accession>
<dbReference type="SUPFAM" id="SSF49299">
    <property type="entry name" value="PKD domain"/>
    <property type="match status" value="1"/>
</dbReference>
<evidence type="ECO:0000259" key="1">
    <source>
        <dbReference type="PROSITE" id="PS50093"/>
    </source>
</evidence>
<dbReference type="RefSeq" id="WP_073118474.1">
    <property type="nucleotide sequence ID" value="NZ_FRAA01000001.1"/>
</dbReference>
<organism evidence="2 3">
    <name type="scientific">Reichenbachiella agariperforans</name>
    <dbReference type="NCBI Taxonomy" id="156994"/>
    <lineage>
        <taxon>Bacteria</taxon>
        <taxon>Pseudomonadati</taxon>
        <taxon>Bacteroidota</taxon>
        <taxon>Cytophagia</taxon>
        <taxon>Cytophagales</taxon>
        <taxon>Reichenbachiellaceae</taxon>
        <taxon>Reichenbachiella</taxon>
    </lineage>
</organism>
<protein>
    <recommendedName>
        <fullName evidence="1">PKD domain-containing protein</fullName>
    </recommendedName>
</protein>
<name>A0A1M6JBS9_REIAG</name>
<gene>
    <name evidence="2" type="ORF">SAMN04488028_101129</name>
</gene>
<keyword evidence="3" id="KW-1185">Reference proteome</keyword>
<dbReference type="Gene3D" id="2.60.40.10">
    <property type="entry name" value="Immunoglobulins"/>
    <property type="match status" value="1"/>
</dbReference>
<dbReference type="InterPro" id="IPR035986">
    <property type="entry name" value="PKD_dom_sf"/>
</dbReference>
<dbReference type="PROSITE" id="PS50093">
    <property type="entry name" value="PKD"/>
    <property type="match status" value="1"/>
</dbReference>
<feature type="domain" description="PKD" evidence="1">
    <location>
        <begin position="48"/>
        <end position="107"/>
    </location>
</feature>
<proteinExistence type="predicted"/>
<dbReference type="InterPro" id="IPR013783">
    <property type="entry name" value="Ig-like_fold"/>
</dbReference>
<dbReference type="AlphaFoldDB" id="A0A1M6JBS9"/>
<dbReference type="Proteomes" id="UP000184474">
    <property type="component" value="Unassembled WGS sequence"/>
</dbReference>
<dbReference type="PROSITE" id="PS51257">
    <property type="entry name" value="PROKAR_LIPOPROTEIN"/>
    <property type="match status" value="1"/>
</dbReference>
<dbReference type="EMBL" id="FRAA01000001">
    <property type="protein sequence ID" value="SHJ44189.1"/>
    <property type="molecule type" value="Genomic_DNA"/>
</dbReference>